<gene>
    <name evidence="3" type="ORF">G9U51_06050</name>
</gene>
<organism evidence="3 4">
    <name type="scientific">Metallococcus carri</name>
    <dbReference type="NCBI Taxonomy" id="1656884"/>
    <lineage>
        <taxon>Bacteria</taxon>
        <taxon>Bacillati</taxon>
        <taxon>Actinomycetota</taxon>
        <taxon>Actinomycetes</taxon>
        <taxon>Micrococcales</taxon>
        <taxon>Dermacoccaceae</taxon>
        <taxon>Metallococcus</taxon>
    </lineage>
</organism>
<dbReference type="AlphaFoldDB" id="A0A967B637"/>
<dbReference type="PANTHER" id="PTHR42942:SF1">
    <property type="entry name" value="ALKYLTRANSFERASE-LIKE PROTEIN 1"/>
    <property type="match status" value="1"/>
</dbReference>
<comment type="caution">
    <text evidence="3">The sequence shown here is derived from an EMBL/GenBank/DDBJ whole genome shotgun (WGS) entry which is preliminary data.</text>
</comment>
<keyword evidence="1" id="KW-0227">DNA damage</keyword>
<dbReference type="InterPro" id="IPR036388">
    <property type="entry name" value="WH-like_DNA-bd_sf"/>
</dbReference>
<dbReference type="PANTHER" id="PTHR42942">
    <property type="entry name" value="6-O-METHYLGUANINE DNA METHYLTRANSFERASE"/>
    <property type="match status" value="1"/>
</dbReference>
<dbReference type="Proteomes" id="UP000744769">
    <property type="component" value="Unassembled WGS sequence"/>
</dbReference>
<protein>
    <submittedName>
        <fullName evidence="3">Cysteine methyltransferase</fullName>
    </submittedName>
</protein>
<dbReference type="RefSeq" id="WP_166194683.1">
    <property type="nucleotide sequence ID" value="NZ_JAAOIV010000003.1"/>
</dbReference>
<dbReference type="GO" id="GO:0006281">
    <property type="term" value="P:DNA repair"/>
    <property type="evidence" value="ECO:0007669"/>
    <property type="project" value="InterPro"/>
</dbReference>
<evidence type="ECO:0000313" key="4">
    <source>
        <dbReference type="Proteomes" id="UP000744769"/>
    </source>
</evidence>
<dbReference type="Pfam" id="PF01035">
    <property type="entry name" value="DNA_binding_1"/>
    <property type="match status" value="1"/>
</dbReference>
<keyword evidence="3" id="KW-0808">Transferase</keyword>
<dbReference type="InterPro" id="IPR036217">
    <property type="entry name" value="MethylDNA_cys_MeTrfase_DNAb"/>
</dbReference>
<evidence type="ECO:0000259" key="2">
    <source>
        <dbReference type="Pfam" id="PF01035"/>
    </source>
</evidence>
<dbReference type="CDD" id="cd06445">
    <property type="entry name" value="ATase"/>
    <property type="match status" value="1"/>
</dbReference>
<keyword evidence="3" id="KW-0489">Methyltransferase</keyword>
<feature type="domain" description="Methylated-DNA-[protein]-cysteine S-methyltransferase DNA binding" evidence="2">
    <location>
        <begin position="6"/>
        <end position="65"/>
    </location>
</feature>
<dbReference type="GO" id="GO:0008168">
    <property type="term" value="F:methyltransferase activity"/>
    <property type="evidence" value="ECO:0007669"/>
    <property type="project" value="UniProtKB-KW"/>
</dbReference>
<name>A0A967B637_9MICO</name>
<dbReference type="Gene3D" id="1.10.10.10">
    <property type="entry name" value="Winged helix-like DNA-binding domain superfamily/Winged helix DNA-binding domain"/>
    <property type="match status" value="1"/>
</dbReference>
<evidence type="ECO:0000313" key="3">
    <source>
        <dbReference type="EMBL" id="NHN55346.1"/>
    </source>
</evidence>
<sequence>MNEVVREQVHTIARLVPPGRVVSYGDIAGMLLINPRQVGQIMAASRPEDELPWWRITSSYGDLPRHLRDEGFAIWAEEGITVKPNELGCRIKDFRADLAEVANAAEAELGPLPGVSG</sequence>
<dbReference type="SUPFAM" id="SSF46767">
    <property type="entry name" value="Methylated DNA-protein cysteine methyltransferase, C-terminal domain"/>
    <property type="match status" value="1"/>
</dbReference>
<reference evidence="3" key="1">
    <citation type="submission" date="2020-03" db="EMBL/GenBank/DDBJ databases">
        <title>Draft sequencing of Calidifontibacter sp. DB0510.</title>
        <authorList>
            <person name="Kim D.-U."/>
        </authorList>
    </citation>
    <scope>NUCLEOTIDE SEQUENCE</scope>
    <source>
        <strain evidence="3">DB0510</strain>
    </source>
</reference>
<evidence type="ECO:0000256" key="1">
    <source>
        <dbReference type="ARBA" id="ARBA00022763"/>
    </source>
</evidence>
<keyword evidence="4" id="KW-1185">Reference proteome</keyword>
<dbReference type="GO" id="GO:0032259">
    <property type="term" value="P:methylation"/>
    <property type="evidence" value="ECO:0007669"/>
    <property type="project" value="UniProtKB-KW"/>
</dbReference>
<proteinExistence type="predicted"/>
<dbReference type="InterPro" id="IPR014048">
    <property type="entry name" value="MethylDNA_cys_MeTrfase_DNA-bd"/>
</dbReference>
<dbReference type="InterPro" id="IPR052520">
    <property type="entry name" value="ATL_DNA_repair"/>
</dbReference>
<accession>A0A967B637</accession>
<dbReference type="EMBL" id="JAAOIV010000003">
    <property type="protein sequence ID" value="NHN55346.1"/>
    <property type="molecule type" value="Genomic_DNA"/>
</dbReference>